<dbReference type="Proteomes" id="UP000008316">
    <property type="component" value="Chromosome 2"/>
</dbReference>
<evidence type="ECO:0000313" key="2">
    <source>
        <dbReference type="Proteomes" id="UP000008316"/>
    </source>
</evidence>
<accession>F2LKY2</accession>
<name>F2LKY2_BURGS</name>
<protein>
    <submittedName>
        <fullName evidence="1">TPR repeat-containing protein</fullName>
    </submittedName>
</protein>
<gene>
    <name evidence="1" type="ordered locus">bgla_2g07420</name>
</gene>
<dbReference type="InterPro" id="IPR019734">
    <property type="entry name" value="TPR_rpt"/>
</dbReference>
<evidence type="ECO:0000313" key="1">
    <source>
        <dbReference type="EMBL" id="AEA63210.1"/>
    </source>
</evidence>
<dbReference type="EMBL" id="CP002600">
    <property type="protein sequence ID" value="AEA63210.1"/>
    <property type="molecule type" value="Genomic_DNA"/>
</dbReference>
<dbReference type="HOGENOM" id="CLU_643533_0_0_4"/>
<dbReference type="KEGG" id="bgd:bgla_2g07420"/>
<organism evidence="1 2">
    <name type="scientific">Burkholderia gladioli (strain BSR3)</name>
    <dbReference type="NCBI Taxonomy" id="999541"/>
    <lineage>
        <taxon>Bacteria</taxon>
        <taxon>Pseudomonadati</taxon>
        <taxon>Pseudomonadota</taxon>
        <taxon>Betaproteobacteria</taxon>
        <taxon>Burkholderiales</taxon>
        <taxon>Burkholderiaceae</taxon>
        <taxon>Burkholderia</taxon>
    </lineage>
</organism>
<dbReference type="PANTHER" id="PTHR12558">
    <property type="entry name" value="CELL DIVISION CYCLE 16,23,27"/>
    <property type="match status" value="1"/>
</dbReference>
<dbReference type="Pfam" id="PF13432">
    <property type="entry name" value="TPR_16"/>
    <property type="match status" value="2"/>
</dbReference>
<sequence length="426" mass="47976">MDASRSENSRKTRWVDDALWLLRHGDLVGASELIEPQIAAQSTDAPTWALWAELCRMRGRLEVANQASSRALELDPHSGWAFVEKSRVLLAQGDVDGALGNFERAFDADHAKGKWMREWVMLLLKQHDYERAGEVALAYCENQPKRAQAWFILGYSLERGGYLSAAIEAYNRCRMLDSRFRFVNVSLARVFLMMGDIPSASFRIEEAIADEPADSIAWFTQARIYQSRRQTEAAEIAIERALALAPDCPESLLLHAQILREAGRWSEANCLVERAIELVLTDGEIRFAQAWEQLSTGDFGRGWLDCEWRSHAGASRQCIERLPTARWNGEDLHGKAVLVWCDQGLAESIAFLRFVPRLARAIRSRTGEMVLLCHDSLHDGMSAMLDGQVSLLHGGTEAFEGFDFHIPLSSLPLFLEIGIEDIDKRS</sequence>
<proteinExistence type="predicted"/>
<dbReference type="eggNOG" id="COG0457">
    <property type="taxonomic scope" value="Bacteria"/>
</dbReference>
<reference evidence="1 2" key="1">
    <citation type="journal article" date="2011" name="J. Bacteriol.">
        <title>Complete genome sequence of Burkholderia gladioli BSR3.</title>
        <authorList>
            <person name="Seo Y.S."/>
            <person name="Lim J."/>
            <person name="Choi B.S."/>
            <person name="Kim H."/>
            <person name="Goo E."/>
            <person name="Lee B."/>
            <person name="Lim J.S."/>
            <person name="Choi I.Y."/>
            <person name="Moon J.S."/>
            <person name="Kim J."/>
            <person name="Hwang I."/>
        </authorList>
    </citation>
    <scope>NUCLEOTIDE SEQUENCE [LARGE SCALE GENOMIC DNA]</scope>
    <source>
        <strain evidence="1 2">BSR3</strain>
    </source>
</reference>
<dbReference type="SMART" id="SM00028">
    <property type="entry name" value="TPR"/>
    <property type="match status" value="4"/>
</dbReference>
<dbReference type="STRING" id="999541.bgla_2g07420"/>
<dbReference type="AlphaFoldDB" id="F2LKY2"/>
<dbReference type="InterPro" id="IPR011990">
    <property type="entry name" value="TPR-like_helical_dom_sf"/>
</dbReference>
<dbReference type="PANTHER" id="PTHR12558:SF13">
    <property type="entry name" value="CELL DIVISION CYCLE PROTEIN 27 HOMOLOG"/>
    <property type="match status" value="1"/>
</dbReference>
<keyword evidence="2" id="KW-1185">Reference proteome</keyword>
<dbReference type="Gene3D" id="1.25.40.10">
    <property type="entry name" value="Tetratricopeptide repeat domain"/>
    <property type="match status" value="1"/>
</dbReference>
<dbReference type="SUPFAM" id="SSF48452">
    <property type="entry name" value="TPR-like"/>
    <property type="match status" value="2"/>
</dbReference>